<accession>A0AAE9CZJ2</accession>
<keyword evidence="1" id="KW-0175">Coiled coil</keyword>
<feature type="transmembrane region" description="Helical" evidence="2">
    <location>
        <begin position="20"/>
        <end position="45"/>
    </location>
</feature>
<protein>
    <submittedName>
        <fullName evidence="3">Uncharacterized protein</fullName>
    </submittedName>
</protein>
<name>A0AAE9CZJ2_CAEBR</name>
<dbReference type="Proteomes" id="UP000827892">
    <property type="component" value="Chromosome V"/>
</dbReference>
<gene>
    <name evidence="3" type="ORF">L3Y34_007728</name>
</gene>
<dbReference type="EMBL" id="CP090895">
    <property type="protein sequence ID" value="ULT88726.1"/>
    <property type="molecule type" value="Genomic_DNA"/>
</dbReference>
<keyword evidence="2" id="KW-0472">Membrane</keyword>
<evidence type="ECO:0000313" key="4">
    <source>
        <dbReference type="Proteomes" id="UP000827892"/>
    </source>
</evidence>
<organism evidence="3 4">
    <name type="scientific">Caenorhabditis briggsae</name>
    <dbReference type="NCBI Taxonomy" id="6238"/>
    <lineage>
        <taxon>Eukaryota</taxon>
        <taxon>Metazoa</taxon>
        <taxon>Ecdysozoa</taxon>
        <taxon>Nematoda</taxon>
        <taxon>Chromadorea</taxon>
        <taxon>Rhabditida</taxon>
        <taxon>Rhabditina</taxon>
        <taxon>Rhabditomorpha</taxon>
        <taxon>Rhabditoidea</taxon>
        <taxon>Rhabditidae</taxon>
        <taxon>Peloderinae</taxon>
        <taxon>Caenorhabditis</taxon>
    </lineage>
</organism>
<sequence length="405" mass="48893">MDLENERETFWKYSLDTLKYYYNFFLMTTKGRVVAGAVFVAIGCYKFSQWKHRENHRDISAIRKTPLENNLNHENDNFQRLLENQKKEMEKEEQEENERRRIALDQRMAERRQNLQKAILEMAANDEENHRKFMKLKEESEERLSKIMQQNKRDQAVKNAIANLEIDQLRSQGKREVEAIQTERLRAREIHQRNSERLDEEFEADRRNFELKEQQRKEELQREKERAEQRKREIEDQLEKDLEELRRRGQQRRAEMEEYLYQIQRALQMKVWNQIIESNWANRLNALRSSFQDIQKSYNQMKRVRDESNLDTSKLLSAISQQKELMENEAIEMDKLYNEHGKTFLLDIKDSVIDVKEECNRLIYVLKNEPSNTSRIEECFSVLSAVTNSIPTLAELKSRNEESMK</sequence>
<reference evidence="3 4" key="1">
    <citation type="submission" date="2022-02" db="EMBL/GenBank/DDBJ databases">
        <title>Chromosome-level reference genomes for two strains of Caenorhabditis briggsae: an improved platform for comparative genomics.</title>
        <authorList>
            <person name="Stevens L."/>
            <person name="Andersen E.C."/>
        </authorList>
    </citation>
    <scope>NUCLEOTIDE SEQUENCE [LARGE SCALE GENOMIC DNA]</scope>
    <source>
        <strain evidence="3">QX1410_ONT</strain>
        <tissue evidence="3">Whole-organism</tissue>
    </source>
</reference>
<evidence type="ECO:0000256" key="2">
    <source>
        <dbReference type="SAM" id="Phobius"/>
    </source>
</evidence>
<evidence type="ECO:0000313" key="3">
    <source>
        <dbReference type="EMBL" id="ULT88726.1"/>
    </source>
</evidence>
<keyword evidence="2" id="KW-0812">Transmembrane</keyword>
<evidence type="ECO:0000256" key="1">
    <source>
        <dbReference type="SAM" id="Coils"/>
    </source>
</evidence>
<feature type="coiled-coil region" evidence="1">
    <location>
        <begin position="206"/>
        <end position="255"/>
    </location>
</feature>
<dbReference type="AlphaFoldDB" id="A0AAE9CZJ2"/>
<feature type="coiled-coil region" evidence="1">
    <location>
        <begin position="68"/>
        <end position="106"/>
    </location>
</feature>
<keyword evidence="2" id="KW-1133">Transmembrane helix</keyword>
<proteinExistence type="predicted"/>